<gene>
    <name evidence="2" type="ORF">Vretimale_932</name>
</gene>
<dbReference type="EMBL" id="BNCQ01000001">
    <property type="protein sequence ID" value="GIL94720.1"/>
    <property type="molecule type" value="Genomic_DNA"/>
</dbReference>
<evidence type="ECO:0000313" key="2">
    <source>
        <dbReference type="EMBL" id="GIL94720.1"/>
    </source>
</evidence>
<feature type="compositionally biased region" description="Basic and acidic residues" evidence="1">
    <location>
        <begin position="208"/>
        <end position="221"/>
    </location>
</feature>
<dbReference type="AlphaFoldDB" id="A0A8J4D4A6"/>
<comment type="caution">
    <text evidence="2">The sequence shown here is derived from an EMBL/GenBank/DDBJ whole genome shotgun (WGS) entry which is preliminary data.</text>
</comment>
<protein>
    <submittedName>
        <fullName evidence="2">Uncharacterized protein</fullName>
    </submittedName>
</protein>
<accession>A0A8J4D4A6</accession>
<feature type="region of interest" description="Disordered" evidence="1">
    <location>
        <begin position="208"/>
        <end position="227"/>
    </location>
</feature>
<proteinExistence type="predicted"/>
<sequence length="976" mass="102469">MPYDYAAVTRGRPGLGCAFVGVTSTEGVAALARRLQAGPVCGGAELAVLEYLPPANSDALLRALLNPASGYGPPRTDTTSRPMLLYVTGSLRGKVQPVELRDVEMYDLRHFGAQHAHHSDASISQGMLERRTQDQQPEGPGRAVFQVIAPAQEQTHPQAVGPQLQPLISTPAVAVHSQGHAYTSDNWKAYPSSPDVATRGQPLPLEQVDHHKTKNGGERTYESLQCRGGPAHPNVQLRLPHLLDVSQLALIAHSMALLSYHPAGMLKSLGEIVRILVQPALRDAHLAAAILPAGDGKAMASELAVAGGAASPSTSPGDEDANVAYHRQRCHNLPALKSVLQTLHALAAQPCPDPIAFSELAEACAIALSAWVPQHNSDKPNWLQVADSATPSVAGPRVHSRSNAENNGRGADILLPGGGGSGACSSCAPAPAAVLPPPDILDVHVRLLAQTLAAAADHGEALYHPRLCDVAAALLRHRLWCLRMRAACALLQPLVRLRHAPARQLVAAVAPLLVQDSGRLSAPSLVDLAWSCARTGLRETGSGPGSVVRMLAARTRQLLHQLPTAGIVQMFWALAALGYDDHGASDPARTAARAAGGLGAGGNDLYWQLLQVLLQRYDISARDLLLLQEGLKLRRQQLQQQQQLHVAAGAATNLTVDPEAVKGAEELMESFLQELLYRAGGTDVVAAAAGPPIYVTNQQLQDVQVPMAPGSNTTDVAEGLSLATAGSPGSEIAMVCTAVQPAAASHPADGGTYSNSAVCAEKTRLVIGSGLNSRLLSPLPAVSAPYSKLRSVPIAAAETEARKSHMVEGADSLEDIRTRATLGRIHADSSTHANVGGRCAVGGPTSVSLDLRSWWRSSKTPGAPEPVNLGAGYIGPCCNERELDGLATGRNCSFRKRVARVHGNIDSGNGTEAGLADLAVGVEHVGEEVLAVRGLLRQILIAWRGLRLEETGGVLMRLQVPDIVVARARATAAVAS</sequence>
<evidence type="ECO:0000313" key="3">
    <source>
        <dbReference type="Proteomes" id="UP000722791"/>
    </source>
</evidence>
<dbReference type="Proteomes" id="UP000722791">
    <property type="component" value="Unassembled WGS sequence"/>
</dbReference>
<name>A0A8J4D4A6_9CHLO</name>
<reference evidence="2" key="1">
    <citation type="journal article" date="2021" name="Proc. Natl. Acad. Sci. U.S.A.">
        <title>Three genomes in the algal genus Volvox reveal the fate of a haploid sex-determining region after a transition to homothallism.</title>
        <authorList>
            <person name="Yamamoto K."/>
            <person name="Hamaji T."/>
            <person name="Kawai-Toyooka H."/>
            <person name="Matsuzaki R."/>
            <person name="Takahashi F."/>
            <person name="Nishimura Y."/>
            <person name="Kawachi M."/>
            <person name="Noguchi H."/>
            <person name="Minakuchi Y."/>
            <person name="Umen J.G."/>
            <person name="Toyoda A."/>
            <person name="Nozaki H."/>
        </authorList>
    </citation>
    <scope>NUCLEOTIDE SEQUENCE</scope>
    <source>
        <strain evidence="2">NIES-3785</strain>
    </source>
</reference>
<evidence type="ECO:0000256" key="1">
    <source>
        <dbReference type="SAM" id="MobiDB-lite"/>
    </source>
</evidence>
<organism evidence="2 3">
    <name type="scientific">Volvox reticuliferus</name>
    <dbReference type="NCBI Taxonomy" id="1737510"/>
    <lineage>
        <taxon>Eukaryota</taxon>
        <taxon>Viridiplantae</taxon>
        <taxon>Chlorophyta</taxon>
        <taxon>core chlorophytes</taxon>
        <taxon>Chlorophyceae</taxon>
        <taxon>CS clade</taxon>
        <taxon>Chlamydomonadales</taxon>
        <taxon>Volvocaceae</taxon>
        <taxon>Volvox</taxon>
    </lineage>
</organism>
<feature type="region of interest" description="Disordered" evidence="1">
    <location>
        <begin position="392"/>
        <end position="412"/>
    </location>
</feature>